<keyword evidence="3" id="KW-1185">Reference proteome</keyword>
<feature type="region of interest" description="Disordered" evidence="1">
    <location>
        <begin position="23"/>
        <end position="89"/>
    </location>
</feature>
<evidence type="ECO:0000256" key="1">
    <source>
        <dbReference type="SAM" id="MobiDB-lite"/>
    </source>
</evidence>
<proteinExistence type="predicted"/>
<evidence type="ECO:0000313" key="2">
    <source>
        <dbReference type="EMBL" id="CAK9857624.1"/>
    </source>
</evidence>
<dbReference type="EMBL" id="OZ023702">
    <property type="protein sequence ID" value="CAK9857624.1"/>
    <property type="molecule type" value="Genomic_DNA"/>
</dbReference>
<feature type="compositionally biased region" description="Polar residues" evidence="1">
    <location>
        <begin position="64"/>
        <end position="73"/>
    </location>
</feature>
<reference evidence="2 3" key="1">
    <citation type="submission" date="2024-03" db="EMBL/GenBank/DDBJ databases">
        <authorList>
            <consortium name="ELIXIR-Norway"/>
            <consortium name="Elixir Norway"/>
        </authorList>
    </citation>
    <scope>NUCLEOTIDE SEQUENCE [LARGE SCALE GENOMIC DNA]</scope>
</reference>
<evidence type="ECO:0000313" key="3">
    <source>
        <dbReference type="Proteomes" id="UP001497522"/>
    </source>
</evidence>
<organism evidence="2 3">
    <name type="scientific">Sphagnum jensenii</name>
    <dbReference type="NCBI Taxonomy" id="128206"/>
    <lineage>
        <taxon>Eukaryota</taxon>
        <taxon>Viridiplantae</taxon>
        <taxon>Streptophyta</taxon>
        <taxon>Embryophyta</taxon>
        <taxon>Bryophyta</taxon>
        <taxon>Sphagnophytina</taxon>
        <taxon>Sphagnopsida</taxon>
        <taxon>Sphagnales</taxon>
        <taxon>Sphagnaceae</taxon>
        <taxon>Sphagnum</taxon>
    </lineage>
</organism>
<dbReference type="Proteomes" id="UP001497522">
    <property type="component" value="Chromosome 1"/>
</dbReference>
<name>A0ABP1A539_9BRYO</name>
<protein>
    <submittedName>
        <fullName evidence="2">Uncharacterized protein</fullName>
    </submittedName>
</protein>
<sequence length="123" mass="14044">MLSFCTQVYDWYNVHHHGYTRVRPKSVRSAGQEVLGPGRNRNLRHKRALGSPPVPHDHRDSNLAGKSTSQTALGSPPVPHNRRDGKLPEKIFDKRRRRFVSEFFTDTDLIAISVAPRQYSSLL</sequence>
<accession>A0ABP1A539</accession>
<gene>
    <name evidence="2" type="ORF">CSSPJE1EN2_LOCUS619</name>
</gene>